<reference evidence="1 2" key="1">
    <citation type="submission" date="2022-10" db="EMBL/GenBank/DDBJ databases">
        <title>Comparative genomic analysis of Cohnella hashimotonis sp. nov., isolated from the International Space Station.</title>
        <authorList>
            <person name="Simpson A."/>
            <person name="Venkateswaran K."/>
        </authorList>
    </citation>
    <scope>NUCLEOTIDE SEQUENCE [LARGE SCALE GENOMIC DNA]</scope>
    <source>
        <strain evidence="1 2">DSM 18997</strain>
    </source>
</reference>
<dbReference type="RefSeq" id="WP_277566086.1">
    <property type="nucleotide sequence ID" value="NZ_JAPDHZ010000003.1"/>
</dbReference>
<proteinExistence type="predicted"/>
<name>A0A9X4KI71_9BACL</name>
<sequence length="119" mass="13369">MKLFTMVKEKNGLPPFSIFKANSSLFDSIYIQNISENRGAKFGPIEYRLVGGDGFKFESQYPQELHGVRSFHTSSESNSDFISVKPTTDGVFELTIKSNGKIEKLKLKNITAPMIDKTN</sequence>
<gene>
    <name evidence="1" type="ORF">OMP38_16395</name>
</gene>
<organism evidence="1 2">
    <name type="scientific">Cohnella ginsengisoli</name>
    <dbReference type="NCBI Taxonomy" id="425004"/>
    <lineage>
        <taxon>Bacteria</taxon>
        <taxon>Bacillati</taxon>
        <taxon>Bacillota</taxon>
        <taxon>Bacilli</taxon>
        <taxon>Bacillales</taxon>
        <taxon>Paenibacillaceae</taxon>
        <taxon>Cohnella</taxon>
    </lineage>
</organism>
<comment type="caution">
    <text evidence="1">The sequence shown here is derived from an EMBL/GenBank/DDBJ whole genome shotgun (WGS) entry which is preliminary data.</text>
</comment>
<accession>A0A9X4KI71</accession>
<dbReference type="EMBL" id="JAPDHZ010000003">
    <property type="protein sequence ID" value="MDG0792271.1"/>
    <property type="molecule type" value="Genomic_DNA"/>
</dbReference>
<protein>
    <submittedName>
        <fullName evidence="1">Uncharacterized protein</fullName>
    </submittedName>
</protein>
<dbReference type="AlphaFoldDB" id="A0A9X4KI71"/>
<keyword evidence="2" id="KW-1185">Reference proteome</keyword>
<dbReference type="Proteomes" id="UP001153387">
    <property type="component" value="Unassembled WGS sequence"/>
</dbReference>
<evidence type="ECO:0000313" key="1">
    <source>
        <dbReference type="EMBL" id="MDG0792271.1"/>
    </source>
</evidence>
<evidence type="ECO:0000313" key="2">
    <source>
        <dbReference type="Proteomes" id="UP001153387"/>
    </source>
</evidence>